<reference evidence="2" key="1">
    <citation type="journal article" date="2001" name="Nature">
        <title>Initial sequencing and analysis of the human genome.</title>
        <authorList>
            <consortium name="International Human Genome Sequencing Consortium"/>
            <person name="Lander E.S."/>
            <person name="Linton L.M."/>
            <person name="Birren B."/>
            <person name="Nusbaum C."/>
            <person name="Zody M.C."/>
            <person name="Baldwin J."/>
            <person name="Devon K."/>
            <person name="Dewar K."/>
            <person name="Doyle M."/>
            <person name="FitzHugh W."/>
            <person name="Funke R."/>
            <person name="Gage D."/>
            <person name="Harris K."/>
            <person name="Heaford A."/>
            <person name="Howland J."/>
            <person name="Kann L."/>
            <person name="Lehoczky J."/>
            <person name="LeVine R."/>
            <person name="McEwan P."/>
            <person name="McKernan K."/>
            <person name="Meldrim J."/>
            <person name="Mesirov J.P."/>
            <person name="Miranda C."/>
            <person name="Morris W."/>
            <person name="Naylor J."/>
            <person name="Raymond C."/>
            <person name="Rosetti M."/>
            <person name="Santos R."/>
            <person name="Sheridan A."/>
            <person name="Sougnez C."/>
            <person name="Stange-Thomann N."/>
            <person name="Stojanovic N."/>
            <person name="Subramanian A."/>
            <person name="Wyman D."/>
            <person name="Rogers J."/>
            <person name="Sulston J."/>
            <person name="Ainscough R."/>
            <person name="Beck S."/>
            <person name="Bentley D."/>
            <person name="Burton J."/>
            <person name="Clee C."/>
            <person name="Carter N."/>
            <person name="Coulson A."/>
            <person name="Deadman R."/>
            <person name="Deloukas P."/>
            <person name="Dunham A."/>
            <person name="Dunham I."/>
            <person name="Durbin R."/>
            <person name="French L."/>
            <person name="Grafham D."/>
            <person name="Gregory S."/>
            <person name="Hubbard T."/>
            <person name="Humphray S."/>
            <person name="Hunt A."/>
            <person name="Jones M."/>
            <person name="Lloyd C."/>
            <person name="McMurray A."/>
            <person name="Matthews L."/>
            <person name="Mercer S."/>
            <person name="Milne S."/>
            <person name="Mullikin J.C."/>
            <person name="Mungall A."/>
            <person name="Plumb R."/>
            <person name="Ross M."/>
            <person name="Shownkeen R."/>
            <person name="Sims S."/>
            <person name="Waterston R.H."/>
            <person name="Wilson R.K."/>
            <person name="Hillier L.W."/>
            <person name="McPherson J.D."/>
            <person name="Marra M.A."/>
            <person name="Mardis E.R."/>
            <person name="Fulton L.A."/>
            <person name="Chinwalla A.T."/>
            <person name="Pepin K.H."/>
            <person name="Gish W.R."/>
            <person name="Chissoe S.L."/>
            <person name="Wendl M.C."/>
            <person name="Delehaunty K.D."/>
            <person name="Miner T.L."/>
            <person name="Delehaunty A."/>
            <person name="Kramer J.B."/>
            <person name="Cook L.L."/>
            <person name="Fulton R.S."/>
            <person name="Johnson D.L."/>
            <person name="Minx P.J."/>
            <person name="Clifton S.W."/>
            <person name="Hawkins T."/>
            <person name="Branscomb E."/>
            <person name="Predki P."/>
            <person name="Richardson P."/>
            <person name="Wenning S."/>
            <person name="Slezak T."/>
            <person name="Doggett N."/>
            <person name="Cheng J.F."/>
            <person name="Olsen A."/>
            <person name="Lucas S."/>
            <person name="Elkin C."/>
            <person name="Uberbacher E."/>
            <person name="Frazier M."/>
            <person name="Gibbs R.A."/>
            <person name="Muzny D.M."/>
            <person name="Scherer S.E."/>
            <person name="Bouck J.B."/>
            <person name="Sodergren E.J."/>
            <person name="Worley K.C."/>
            <person name="Rives C.M."/>
            <person name="Gorrell J.H."/>
            <person name="Metzker M.L."/>
            <person name="Naylor S.L."/>
            <person name="Kucherlapati R.S."/>
            <person name="Nelson D.L."/>
            <person name="Weinstock G.M."/>
            <person name="Sakaki Y."/>
            <person name="Fujiyama A."/>
            <person name="Hattori M."/>
            <person name="Yada T."/>
            <person name="Toyoda A."/>
            <person name="Itoh T."/>
            <person name="Kawagoe C."/>
            <person name="Watanabe H."/>
            <person name="Totoki Y."/>
            <person name="Taylor T."/>
            <person name="Weissenbach J."/>
            <person name="Heilig R."/>
            <person name="Saurin W."/>
            <person name="Artiguenave F."/>
            <person name="Brottier P."/>
            <person name="Bruls T."/>
            <person name="Pelletier E."/>
            <person name="Robert C."/>
            <person name="Wincker P."/>
            <person name="Smith D.R."/>
            <person name="Doucette-Stamm L."/>
            <person name="Rubenfield M."/>
            <person name="Weinstock K."/>
            <person name="Lee H.M."/>
            <person name="Dubois J."/>
            <person name="Rosenthal A."/>
            <person name="Platzer M."/>
            <person name="Nyakatura G."/>
            <person name="Taudien S."/>
            <person name="Rump A."/>
            <person name="Yang H."/>
            <person name="Yu J."/>
            <person name="Wang J."/>
            <person name="Huang G."/>
            <person name="Gu J."/>
            <person name="Hood L."/>
            <person name="Rowen L."/>
            <person name="Madan A."/>
            <person name="Qin S."/>
            <person name="Davis R.W."/>
            <person name="Federspiel N.A."/>
            <person name="Abola A.P."/>
            <person name="Proctor M.J."/>
            <person name="Myers R.M."/>
            <person name="Schmutz J."/>
            <person name="Dickson M."/>
            <person name="Grimwood J."/>
            <person name="Cox D.R."/>
            <person name="Olson M.V."/>
            <person name="Kaul R."/>
            <person name="Raymond C."/>
            <person name="Shimizu N."/>
            <person name="Kawasaki K."/>
            <person name="Minoshima S."/>
            <person name="Evans G.A."/>
            <person name="Athanasiou M."/>
            <person name="Schultz R."/>
            <person name="Roe B.A."/>
            <person name="Chen F."/>
            <person name="Pan H."/>
            <person name="Ramser J."/>
            <person name="Lehrach H."/>
            <person name="Reinhardt R."/>
            <person name="McCombie W.R."/>
            <person name="de la Bastide M."/>
            <person name="Dedhia N."/>
            <person name="Blocker H."/>
            <person name="Hornischer K."/>
            <person name="Nordsiek G."/>
            <person name="Agarwala R."/>
            <person name="Aravind L."/>
            <person name="Bailey J.A."/>
            <person name="Bateman A."/>
            <person name="Batzoglou S."/>
            <person name="Birney E."/>
            <person name="Bork P."/>
            <person name="Brown D.G."/>
            <person name="Burge C.B."/>
            <person name="Cerutti L."/>
            <person name="Chen H.C."/>
            <person name="Church D."/>
            <person name="Clamp M."/>
            <person name="Copley R.R."/>
            <person name="Doerks T."/>
            <person name="Eddy S.R."/>
            <person name="Eichler E.E."/>
            <person name="Furey T.S."/>
            <person name="Galagan J."/>
            <person name="Gilbert J.G."/>
            <person name="Harmon C."/>
            <person name="Hayashizaki Y."/>
            <person name="Haussler D."/>
            <person name="Hermjakob H."/>
            <person name="Hokamp K."/>
            <person name="Jang W."/>
            <person name="Johnson L.S."/>
            <person name="Jones T.A."/>
            <person name="Kasif S."/>
            <person name="Kaspryzk A."/>
            <person name="Kennedy S."/>
            <person name="Kent W.J."/>
            <person name="Kitts P."/>
            <person name="Koonin E.V."/>
            <person name="Korf I."/>
            <person name="Kulp D."/>
            <person name="Lancet D."/>
            <person name="Lowe T.M."/>
            <person name="McLysaght A."/>
            <person name="Mikkelsen T."/>
            <person name="Moran J.V."/>
            <person name="Mulder N."/>
            <person name="Pollara V.J."/>
            <person name="Ponting C.P."/>
            <person name="Schuler G."/>
            <person name="Schultz J."/>
            <person name="Slater G."/>
            <person name="Smit A.F."/>
            <person name="Stupka E."/>
            <person name="Szustakowski J."/>
            <person name="Thierry-Mieg D."/>
            <person name="Thierry-Mieg J."/>
            <person name="Wagner L."/>
            <person name="Wallis J."/>
            <person name="Wheeler R."/>
            <person name="Williams A."/>
            <person name="Wolf Y.I."/>
            <person name="Wolfe K.H."/>
            <person name="Yang S.P."/>
            <person name="Yeh R.F."/>
            <person name="Collins F."/>
            <person name="Guyer M.S."/>
            <person name="Peterson J."/>
            <person name="Felsenfeld A."/>
            <person name="Wetterstrand K.A."/>
            <person name="Patrinos A."/>
            <person name="Morgan M.J."/>
            <person name="de Jong P."/>
            <person name="Catanese J.J."/>
            <person name="Osoegawa K."/>
            <person name="Shizuya H."/>
            <person name="Choi S."/>
            <person name="Chen Y.J."/>
        </authorList>
    </citation>
    <scope>NUCLEOTIDE SEQUENCE [LARGE SCALE GENOMIC DNA]</scope>
</reference>
<dbReference type="HGNC" id="HGNC:11022">
    <property type="gene designation" value="SLC35A2"/>
</dbReference>
<evidence type="ECO:0000256" key="1">
    <source>
        <dbReference type="SAM" id="MobiDB-lite"/>
    </source>
</evidence>
<dbReference type="Bgee" id="ENSG00000102100">
    <property type="expression patterns" value="Expressed in secondary oocyte and 190 other cell types or tissues"/>
</dbReference>
<dbReference type="VEuPathDB" id="HostDB:ENSG00000102100"/>
<dbReference type="OrthoDB" id="408493at2759"/>
<dbReference type="EMBL" id="AC233300">
    <property type="status" value="NOT_ANNOTATED_CDS"/>
    <property type="molecule type" value="Genomic_DNA"/>
</dbReference>
<gene>
    <name evidence="2" type="primary">SLC35A2</name>
</gene>
<dbReference type="OpenTargets" id="ENSG00000102100"/>
<keyword evidence="3" id="KW-1185">Reference proteome</keyword>
<dbReference type="GeneTree" id="ENSGT00950000182827"/>
<dbReference type="MassIVE" id="A0A0U1RRN1"/>
<feature type="compositionally biased region" description="Low complexity" evidence="1">
    <location>
        <begin position="9"/>
        <end position="22"/>
    </location>
</feature>
<accession>A0A0U1RRN1</accession>
<dbReference type="Ensembl" id="ENST00000635628.1">
    <property type="protein sequence ID" value="ENSP00000489613.1"/>
    <property type="gene ID" value="ENSG00000102100.16"/>
</dbReference>
<evidence type="ECO:0000313" key="2">
    <source>
        <dbReference type="Ensembl" id="ENSP00000489613.1"/>
    </source>
</evidence>
<dbReference type="AlphaFoldDB" id="A0A0U1RRN1"/>
<dbReference type="Proteomes" id="UP000005640">
    <property type="component" value="Chromosome X"/>
</dbReference>
<reference evidence="2" key="4">
    <citation type="submission" date="2025-05" db="UniProtKB">
        <authorList>
            <consortium name="Ensembl"/>
        </authorList>
    </citation>
    <scope>IDENTIFICATION</scope>
</reference>
<dbReference type="ExpressionAtlas" id="A0A0U1RRN1">
    <property type="expression patterns" value="baseline and differential"/>
</dbReference>
<name>A0A0U1RRN1_HUMAN</name>
<dbReference type="Ensembl" id="ENST00000710055.1">
    <property type="protein sequence ID" value="ENSP00000518022.1"/>
    <property type="gene ID" value="ENSG00000292209.1"/>
</dbReference>
<reference evidence="2" key="2">
    <citation type="journal article" date="2004" name="Nature">
        <title>Finishing the euchromatic sequence of the human genome.</title>
        <authorList>
            <consortium name="International Human Genome Sequencing Consortium"/>
        </authorList>
    </citation>
    <scope>NUCLEOTIDE SEQUENCE [LARGE SCALE GENOMIC DNA]</scope>
</reference>
<protein>
    <submittedName>
        <fullName evidence="2">Solute carrier family 35 member A2</fullName>
    </submittedName>
</protein>
<proteinExistence type="predicted"/>
<feature type="region of interest" description="Disordered" evidence="1">
    <location>
        <begin position="1"/>
        <end position="60"/>
    </location>
</feature>
<reference evidence="2 3" key="3">
    <citation type="journal article" date="2005" name="Nature">
        <title>The DNA sequence of the human X chromosome.</title>
        <authorList>
            <person name="Ross M.T."/>
            <person name="Grafham D.V."/>
            <person name="Coffey A.J."/>
            <person name="Scherer S."/>
            <person name="McLay K."/>
            <person name="Muzny D."/>
            <person name="Platzer M."/>
            <person name="Howell G.R."/>
            <person name="Burrows C."/>
            <person name="Bird C.P."/>
            <person name="Frankish A."/>
            <person name="Lovell F.L."/>
            <person name="Howe K.L."/>
            <person name="Ashurst J.L."/>
            <person name="Fulton R.S."/>
            <person name="Sudbrak R."/>
            <person name="Wen G."/>
            <person name="Jones M.C."/>
            <person name="Hurles M.E."/>
            <person name="Andrews T.D."/>
            <person name="Scott C.E."/>
            <person name="Searle S."/>
            <person name="Ramser J."/>
            <person name="Whittaker A."/>
            <person name="Deadman R."/>
            <person name="Carter N.P."/>
            <person name="Hunt S.E."/>
            <person name="Chen R."/>
            <person name="Cree A."/>
            <person name="Gunaratne P."/>
            <person name="Havlak P."/>
            <person name="Hodgson A."/>
            <person name="Metzker M.L."/>
            <person name="Richards S."/>
            <person name="Scott G."/>
            <person name="Steffen D."/>
            <person name="Sodergren E."/>
            <person name="Wheeler D.A."/>
            <person name="Worley K.C."/>
            <person name="Ainscough R."/>
            <person name="Ambrose K.D."/>
            <person name="Ansari-Lari M.A."/>
            <person name="Aradhya S."/>
            <person name="Ashwell R.I."/>
            <person name="Babbage A.K."/>
            <person name="Bagguley C.L."/>
            <person name="Ballabio A."/>
            <person name="Banerjee R."/>
            <person name="Barker G.E."/>
            <person name="Barlow K.F."/>
            <person name="Barrett I.P."/>
            <person name="Bates K.N."/>
            <person name="Beare D.M."/>
            <person name="Beasley H."/>
            <person name="Beasley O."/>
            <person name="Beck A."/>
            <person name="Bethel G."/>
            <person name="Blechschmidt K."/>
            <person name="Brady N."/>
            <person name="Bray-Allen S."/>
            <person name="Bridgeman A.M."/>
            <person name="Brown A.J."/>
            <person name="Brown M.J."/>
            <person name="Bonnin D."/>
            <person name="Bruford E.A."/>
            <person name="Buhay C."/>
            <person name="Burch P."/>
            <person name="Burford D."/>
            <person name="Burgess J."/>
            <person name="Burrill W."/>
            <person name="Burton J."/>
            <person name="Bye J.M."/>
            <person name="Carder C."/>
            <person name="Carrel L."/>
            <person name="Chako J."/>
            <person name="Chapman J.C."/>
            <person name="Chavez D."/>
            <person name="Chen E."/>
            <person name="Chen G."/>
            <person name="Chen Y."/>
            <person name="Chen Z."/>
            <person name="Chinault C."/>
            <person name="Ciccodicola A."/>
            <person name="Clark S.Y."/>
            <person name="Clarke G."/>
            <person name="Clee C.M."/>
            <person name="Clegg S."/>
            <person name="Clerc-Blankenburg K."/>
            <person name="Clifford K."/>
            <person name="Cobley V."/>
            <person name="Cole C.G."/>
            <person name="Conquer J.S."/>
            <person name="Corby N."/>
            <person name="Connor R.E."/>
            <person name="David R."/>
            <person name="Davies J."/>
            <person name="Davis C."/>
            <person name="Davis J."/>
            <person name="Delgado O."/>
            <person name="Deshazo D."/>
            <person name="Dhami P."/>
            <person name="Ding Y."/>
            <person name="Dinh H."/>
            <person name="Dodsworth S."/>
            <person name="Draper H."/>
            <person name="Dugan-Rocha S."/>
            <person name="Dunham A."/>
            <person name="Dunn M."/>
            <person name="Durbin K.J."/>
            <person name="Dutta I."/>
            <person name="Eades T."/>
            <person name="Ellwood M."/>
            <person name="Emery-Cohen A."/>
            <person name="Errington H."/>
            <person name="Evans K.L."/>
            <person name="Faulkner L."/>
            <person name="Francis F."/>
            <person name="Frankland J."/>
            <person name="Fraser A.E."/>
            <person name="Galgoczy P."/>
            <person name="Gilbert J."/>
            <person name="Gill R."/>
            <person name="Glockner G."/>
            <person name="Gregory S.G."/>
            <person name="Gribble S."/>
            <person name="Griffiths C."/>
            <person name="Grocock R."/>
            <person name="Gu Y."/>
            <person name="Gwilliam R."/>
            <person name="Hamilton C."/>
            <person name="Hart E.A."/>
            <person name="Hawes A."/>
            <person name="Heath P.D."/>
            <person name="Heitmann K."/>
            <person name="Hennig S."/>
            <person name="Hernandez J."/>
            <person name="Hinzmann B."/>
            <person name="Ho S."/>
            <person name="Hoffs M."/>
            <person name="Howden P.J."/>
            <person name="Huckle E.J."/>
            <person name="Hume J."/>
            <person name="Hunt P.J."/>
            <person name="Hunt A.R."/>
            <person name="Isherwood J."/>
            <person name="Jacob L."/>
            <person name="Johnson D."/>
            <person name="Jones S."/>
            <person name="de Jong P.J."/>
            <person name="Joseph S.S."/>
            <person name="Keenan S."/>
            <person name="Kelly S."/>
            <person name="Kershaw J.K."/>
            <person name="Khan Z."/>
            <person name="Kioschis P."/>
            <person name="Klages S."/>
            <person name="Knights A.J."/>
            <person name="Kosiura A."/>
            <person name="Kovar-Smith C."/>
            <person name="Laird G.K."/>
            <person name="Langford C."/>
            <person name="Lawlor S."/>
            <person name="Leversha M."/>
            <person name="Lewis L."/>
            <person name="Liu W."/>
            <person name="Lloyd C."/>
            <person name="Lloyd D.M."/>
            <person name="Loulseged H."/>
            <person name="Loveland J.E."/>
            <person name="Lovell J.D."/>
            <person name="Lozado R."/>
            <person name="Lu J."/>
            <person name="Lyne R."/>
            <person name="Ma J."/>
            <person name="Maheshwari M."/>
            <person name="Matthews L.H."/>
            <person name="McDowall J."/>
            <person name="McLaren S."/>
            <person name="McMurray A."/>
            <person name="Meidl P."/>
            <person name="Meitinger T."/>
            <person name="Milne S."/>
            <person name="Miner G."/>
            <person name="Mistry S.L."/>
            <person name="Morgan M."/>
            <person name="Morris S."/>
            <person name="Muller I."/>
            <person name="Mullikin J.C."/>
            <person name="Nguyen N."/>
            <person name="Nordsiek G."/>
            <person name="Nyakatura G."/>
            <person name="O'Dell C.N."/>
            <person name="Okwuonu G."/>
            <person name="Palmer S."/>
            <person name="Pandian R."/>
            <person name="Parker D."/>
            <person name="Parrish J."/>
            <person name="Pasternak S."/>
            <person name="Patel D."/>
            <person name="Pearce A.V."/>
            <person name="Pearson D.M."/>
            <person name="Pelan S.E."/>
            <person name="Perez L."/>
            <person name="Porter K.M."/>
            <person name="Ramsey Y."/>
            <person name="Reichwald K."/>
            <person name="Rhodes S."/>
            <person name="Ridler K.A."/>
            <person name="Schlessinger D."/>
            <person name="Schueler M.G."/>
            <person name="Sehra H.K."/>
            <person name="Shaw-Smith C."/>
            <person name="Shen H."/>
            <person name="Sheridan E.M."/>
            <person name="Shownkeen R."/>
            <person name="Skuce C.D."/>
            <person name="Smith M.L."/>
            <person name="Sotheran E.C."/>
            <person name="Steingruber H.E."/>
            <person name="Steward C.A."/>
            <person name="Storey R."/>
            <person name="Swann R.M."/>
            <person name="Swarbreck D."/>
            <person name="Tabor P.E."/>
            <person name="Taudien S."/>
            <person name="Taylor T."/>
            <person name="Teague B."/>
            <person name="Thomas K."/>
            <person name="Thorpe A."/>
            <person name="Timms K."/>
            <person name="Tracey A."/>
            <person name="Trevanion S."/>
            <person name="Tromans A.C."/>
            <person name="d'Urso M."/>
            <person name="Verduzco D."/>
            <person name="Villasana D."/>
            <person name="Waldron L."/>
            <person name="Wall M."/>
            <person name="Wang Q."/>
            <person name="Warren J."/>
            <person name="Warry G.L."/>
            <person name="Wei X."/>
            <person name="West A."/>
            <person name="Whitehead S.L."/>
            <person name="Whiteley M.N."/>
            <person name="Wilkinson J.E."/>
            <person name="Willey D.L."/>
            <person name="Williams G."/>
            <person name="Williams L."/>
            <person name="Williamson A."/>
            <person name="Williamson H."/>
            <person name="Wilming L."/>
            <person name="Woodmansey R.L."/>
            <person name="Wray P.W."/>
            <person name="Yen J."/>
            <person name="Zhang J."/>
            <person name="Zhou J."/>
            <person name="Zoghbi H."/>
            <person name="Zorilla S."/>
            <person name="Buck D."/>
            <person name="Reinhardt R."/>
            <person name="Poustka A."/>
            <person name="Rosenthal A."/>
            <person name="Lehrach H."/>
            <person name="Meindl A."/>
            <person name="Minx P.J."/>
            <person name="Hillier L.W."/>
            <person name="Willard H.F."/>
            <person name="Wilson R.K."/>
            <person name="Waterston R.H."/>
            <person name="Rice C.M."/>
            <person name="Vaudin M."/>
            <person name="Coulson A."/>
            <person name="Nelson D.L."/>
            <person name="Weinstock G."/>
            <person name="Sulston J.E."/>
            <person name="Durbin R."/>
            <person name="Hubbard T."/>
            <person name="Gibbs R.A."/>
            <person name="Beck S."/>
            <person name="Rogers J."/>
            <person name="Bentley D.R."/>
        </authorList>
    </citation>
    <scope>NUCLEOTIDE SEQUENCE [LARGE SCALE GENOMIC DNA]</scope>
</reference>
<dbReference type="ChiTaRS" id="SLC35A2">
    <property type="organism name" value="human"/>
</dbReference>
<organism evidence="2 3">
    <name type="scientific">Homo sapiens</name>
    <name type="common">Human</name>
    <dbReference type="NCBI Taxonomy" id="9606"/>
    <lineage>
        <taxon>Eukaryota</taxon>
        <taxon>Metazoa</taxon>
        <taxon>Chordata</taxon>
        <taxon>Craniata</taxon>
        <taxon>Vertebrata</taxon>
        <taxon>Euteleostomi</taxon>
        <taxon>Mammalia</taxon>
        <taxon>Eutheria</taxon>
        <taxon>Euarchontoglires</taxon>
        <taxon>Primates</taxon>
        <taxon>Haplorrhini</taxon>
        <taxon>Catarrhini</taxon>
        <taxon>Hominidae</taxon>
        <taxon>Homo</taxon>
    </lineage>
</organism>
<sequence>MAAVGAGGSTAAPGPGAVSAGALEPGTASAGETVCPSSRMGGGGRDRWESGMFLTKLTGA</sequence>
<evidence type="ECO:0000313" key="3">
    <source>
        <dbReference type="Proteomes" id="UP000005640"/>
    </source>
</evidence>